<dbReference type="VEuPathDB" id="CryptoDB:Cvel_15718"/>
<feature type="compositionally biased region" description="Basic residues" evidence="1">
    <location>
        <begin position="59"/>
        <end position="76"/>
    </location>
</feature>
<feature type="compositionally biased region" description="Polar residues" evidence="1">
    <location>
        <begin position="335"/>
        <end position="351"/>
    </location>
</feature>
<proteinExistence type="predicted"/>
<gene>
    <name evidence="2" type="ORF">Cvel_15718</name>
</gene>
<feature type="compositionally biased region" description="Low complexity" evidence="1">
    <location>
        <begin position="270"/>
        <end position="282"/>
    </location>
</feature>
<dbReference type="EMBL" id="CDMZ01000193">
    <property type="protein sequence ID" value="CEM08859.1"/>
    <property type="molecule type" value="Genomic_DNA"/>
</dbReference>
<sequence>MTSVLPHVLASVGNLQQACALVLLSPVTVCEGTFLDLLRAAEEFLNVLQKTSFVARSGVKTKTKPKKTRRGKRRSRAPSSSTIEDVCAAEAVGNVKGKTADADGGDKDETTLPPYVNPLCLTSAPPHRLQYPAPAQVGAESPSTVVEVEVMPSLPSVKLSSSDAACEQPPATENGGSRGSAPTPSLSPVRSPVRCDSVAGQPSPMRREATEVKEEVPSRIKEHPVFLPSQQSTPLPLSGESKKKKKKAHPSARRRARSRTCVPEEIQPEASISASSSSPDASHPNARAPSDPSPCKDVPRCIRSDDQPETVSPVAVDEDGEGLHCSTVSAAPATACQSKLQASPSPSNPNDQVDPPVPLAQSSATMTESAFVSPSPTAQVRDESRAPFPATQQIMPEPTSSTALPPSSLTTCIPKWQKKAEKQQACKAQKKGGVDKLHWWQFRSDPTGCATPASPTEDVPKQHEETTETPNAPLPQPGGPPIQESDDQYWGTFRDSWQTALSQRGGRSINREVLRYLRR</sequence>
<feature type="compositionally biased region" description="Basic and acidic residues" evidence="1">
    <location>
        <begin position="205"/>
        <end position="224"/>
    </location>
</feature>
<feature type="compositionally biased region" description="Basic residues" evidence="1">
    <location>
        <begin position="242"/>
        <end position="258"/>
    </location>
</feature>
<feature type="compositionally biased region" description="Polar residues" evidence="1">
    <location>
        <begin position="360"/>
        <end position="378"/>
    </location>
</feature>
<organism evidence="2">
    <name type="scientific">Chromera velia CCMP2878</name>
    <dbReference type="NCBI Taxonomy" id="1169474"/>
    <lineage>
        <taxon>Eukaryota</taxon>
        <taxon>Sar</taxon>
        <taxon>Alveolata</taxon>
        <taxon>Colpodellida</taxon>
        <taxon>Chromeraceae</taxon>
        <taxon>Chromera</taxon>
    </lineage>
</organism>
<dbReference type="AlphaFoldDB" id="A0A0G4F836"/>
<feature type="region of interest" description="Disordered" evidence="1">
    <location>
        <begin position="159"/>
        <end position="410"/>
    </location>
</feature>
<accession>A0A0G4F836</accession>
<evidence type="ECO:0000256" key="1">
    <source>
        <dbReference type="SAM" id="MobiDB-lite"/>
    </source>
</evidence>
<protein>
    <submittedName>
        <fullName evidence="2">Uncharacterized protein</fullName>
    </submittedName>
</protein>
<feature type="compositionally biased region" description="Basic and acidic residues" evidence="1">
    <location>
        <begin position="98"/>
        <end position="110"/>
    </location>
</feature>
<feature type="region of interest" description="Disordered" evidence="1">
    <location>
        <begin position="97"/>
        <end position="119"/>
    </location>
</feature>
<reference evidence="2" key="1">
    <citation type="submission" date="2014-11" db="EMBL/GenBank/DDBJ databases">
        <authorList>
            <person name="Otto D Thomas"/>
            <person name="Naeem Raeece"/>
        </authorList>
    </citation>
    <scope>NUCLEOTIDE SEQUENCE</scope>
</reference>
<name>A0A0G4F836_9ALVE</name>
<feature type="compositionally biased region" description="Low complexity" evidence="1">
    <location>
        <begin position="396"/>
        <end position="410"/>
    </location>
</feature>
<feature type="region of interest" description="Disordered" evidence="1">
    <location>
        <begin position="59"/>
        <end position="83"/>
    </location>
</feature>
<evidence type="ECO:0000313" key="2">
    <source>
        <dbReference type="EMBL" id="CEM08859.1"/>
    </source>
</evidence>
<feature type="compositionally biased region" description="Basic and acidic residues" evidence="1">
    <location>
        <begin position="297"/>
        <end position="306"/>
    </location>
</feature>
<dbReference type="PhylomeDB" id="A0A0G4F836"/>
<feature type="region of interest" description="Disordered" evidence="1">
    <location>
        <begin position="444"/>
        <end position="494"/>
    </location>
</feature>